<dbReference type="PROSITE" id="PS50835">
    <property type="entry name" value="IG_LIKE"/>
    <property type="match status" value="1"/>
</dbReference>
<evidence type="ECO:0000256" key="5">
    <source>
        <dbReference type="ARBA" id="ARBA00022859"/>
    </source>
</evidence>
<dbReference type="Gene3D" id="2.60.40.10">
    <property type="entry name" value="Immunoglobulins"/>
    <property type="match status" value="1"/>
</dbReference>
<reference evidence="15 16" key="1">
    <citation type="submission" date="2018-03" db="EMBL/GenBank/DDBJ databases">
        <title>Draft genome sequence of Rohu Carp (Labeo rohita).</title>
        <authorList>
            <person name="Das P."/>
            <person name="Kushwaha B."/>
            <person name="Joshi C.G."/>
            <person name="Kumar D."/>
            <person name="Nagpure N.S."/>
            <person name="Sahoo L."/>
            <person name="Das S.P."/>
            <person name="Bit A."/>
            <person name="Patnaik S."/>
            <person name="Meher P.K."/>
            <person name="Jayasankar P."/>
            <person name="Koringa P.G."/>
            <person name="Patel N.V."/>
            <person name="Hinsu A.T."/>
            <person name="Kumar R."/>
            <person name="Pandey M."/>
            <person name="Agarwal S."/>
            <person name="Srivastava S."/>
            <person name="Singh M."/>
            <person name="Iquebal M.A."/>
            <person name="Jaiswal S."/>
            <person name="Angadi U.B."/>
            <person name="Kumar N."/>
            <person name="Raza M."/>
            <person name="Shah T.M."/>
            <person name="Rai A."/>
            <person name="Jena J.K."/>
        </authorList>
    </citation>
    <scope>NUCLEOTIDE SEQUENCE [LARGE SCALE GENOMIC DNA]</scope>
    <source>
        <strain evidence="15">DASCIFA01</strain>
        <tissue evidence="15">Testis</tissue>
    </source>
</reference>
<dbReference type="GO" id="GO:0002250">
    <property type="term" value="P:adaptive immune response"/>
    <property type="evidence" value="ECO:0007669"/>
    <property type="project" value="UniProtKB-KW"/>
</dbReference>
<evidence type="ECO:0000256" key="4">
    <source>
        <dbReference type="ARBA" id="ARBA00022729"/>
    </source>
</evidence>
<dbReference type="STRING" id="84645.A0A498LZ38"/>
<gene>
    <name evidence="15" type="ORF">ROHU_010083</name>
</gene>
<evidence type="ECO:0000256" key="10">
    <source>
        <dbReference type="ARBA" id="ARBA00023180"/>
    </source>
</evidence>
<keyword evidence="11" id="KW-0491">MHC II</keyword>
<organism evidence="15 16">
    <name type="scientific">Labeo rohita</name>
    <name type="common">Indian major carp</name>
    <name type="synonym">Cyprinus rohita</name>
    <dbReference type="NCBI Taxonomy" id="84645"/>
    <lineage>
        <taxon>Eukaryota</taxon>
        <taxon>Metazoa</taxon>
        <taxon>Chordata</taxon>
        <taxon>Craniata</taxon>
        <taxon>Vertebrata</taxon>
        <taxon>Euteleostomi</taxon>
        <taxon>Actinopterygii</taxon>
        <taxon>Neopterygii</taxon>
        <taxon>Teleostei</taxon>
        <taxon>Ostariophysi</taxon>
        <taxon>Cypriniformes</taxon>
        <taxon>Cyprinidae</taxon>
        <taxon>Labeoninae</taxon>
        <taxon>Labeonini</taxon>
        <taxon>Labeo</taxon>
    </lineage>
</organism>
<dbReference type="GO" id="GO:0042613">
    <property type="term" value="C:MHC class II protein complex"/>
    <property type="evidence" value="ECO:0007669"/>
    <property type="project" value="UniProtKB-KW"/>
</dbReference>
<evidence type="ECO:0000256" key="6">
    <source>
        <dbReference type="ARBA" id="ARBA00022989"/>
    </source>
</evidence>
<dbReference type="InterPro" id="IPR011162">
    <property type="entry name" value="MHC_I/II-like_Ag-recog"/>
</dbReference>
<dbReference type="Gene3D" id="3.10.320.10">
    <property type="entry name" value="Class II Histocompatibility Antigen, M Beta Chain, Chain B, domain 1"/>
    <property type="match status" value="1"/>
</dbReference>
<dbReference type="InterPro" id="IPR003597">
    <property type="entry name" value="Ig_C1-set"/>
</dbReference>
<comment type="similarity">
    <text evidence="2">Belongs to the MHC class II family.</text>
</comment>
<dbReference type="InterPro" id="IPR013783">
    <property type="entry name" value="Ig-like_fold"/>
</dbReference>
<dbReference type="GO" id="GO:0002504">
    <property type="term" value="P:antigen processing and presentation of peptide or polysaccharide antigen via MHC class II"/>
    <property type="evidence" value="ECO:0007669"/>
    <property type="project" value="UniProtKB-KW"/>
</dbReference>
<name>A0A498LZ38_LABRO</name>
<dbReference type="PROSITE" id="PS00290">
    <property type="entry name" value="IG_MHC"/>
    <property type="match status" value="1"/>
</dbReference>
<dbReference type="InterPro" id="IPR007110">
    <property type="entry name" value="Ig-like_dom"/>
</dbReference>
<evidence type="ECO:0000259" key="14">
    <source>
        <dbReference type="PROSITE" id="PS50835"/>
    </source>
</evidence>
<keyword evidence="10" id="KW-0325">Glycoprotein</keyword>
<accession>A0A498LZ38</accession>
<comment type="subcellular location">
    <subcellularLocation>
        <location evidence="1">Membrane</location>
        <topology evidence="1">Single-pass type I membrane protein</topology>
    </subcellularLocation>
</comment>
<keyword evidence="7" id="KW-1064">Adaptive immunity</keyword>
<evidence type="ECO:0000313" key="16">
    <source>
        <dbReference type="Proteomes" id="UP000290572"/>
    </source>
</evidence>
<dbReference type="AlphaFoldDB" id="A0A498LZ38"/>
<evidence type="ECO:0000256" key="8">
    <source>
        <dbReference type="ARBA" id="ARBA00023136"/>
    </source>
</evidence>
<keyword evidence="12" id="KW-0393">Immunoglobulin domain</keyword>
<feature type="transmembrane region" description="Helical" evidence="13">
    <location>
        <begin position="220"/>
        <end position="243"/>
    </location>
</feature>
<evidence type="ECO:0000256" key="12">
    <source>
        <dbReference type="ARBA" id="ARBA00023319"/>
    </source>
</evidence>
<protein>
    <submittedName>
        <fullName evidence="15">MHC class II alpha</fullName>
    </submittedName>
</protein>
<evidence type="ECO:0000256" key="2">
    <source>
        <dbReference type="ARBA" id="ARBA00007394"/>
    </source>
</evidence>
<evidence type="ECO:0000256" key="13">
    <source>
        <dbReference type="SAM" id="Phobius"/>
    </source>
</evidence>
<keyword evidence="9" id="KW-1015">Disulfide bond</keyword>
<dbReference type="PANTHER" id="PTHR19944">
    <property type="entry name" value="MHC CLASS II-RELATED"/>
    <property type="match status" value="1"/>
</dbReference>
<dbReference type="InterPro" id="IPR036179">
    <property type="entry name" value="Ig-like_dom_sf"/>
</dbReference>
<keyword evidence="16" id="KW-1185">Reference proteome</keyword>
<dbReference type="InterPro" id="IPR003006">
    <property type="entry name" value="Ig/MHC_CS"/>
</dbReference>
<proteinExistence type="inferred from homology"/>
<dbReference type="SUPFAM" id="SSF54452">
    <property type="entry name" value="MHC antigen-recognition domain"/>
    <property type="match status" value="1"/>
</dbReference>
<dbReference type="Proteomes" id="UP000290572">
    <property type="component" value="Unassembled WGS sequence"/>
</dbReference>
<dbReference type="SMART" id="SM00407">
    <property type="entry name" value="IGc1"/>
    <property type="match status" value="1"/>
</dbReference>
<dbReference type="PANTHER" id="PTHR19944:SF86">
    <property type="entry name" value="HLA CLASS II HISTOCOMPATIBILITY ANTIGEN, DR ALPHA CHAIN"/>
    <property type="match status" value="1"/>
</dbReference>
<dbReference type="SUPFAM" id="SSF48726">
    <property type="entry name" value="Immunoglobulin"/>
    <property type="match status" value="1"/>
</dbReference>
<keyword evidence="8 13" id="KW-0472">Membrane</keyword>
<evidence type="ECO:0000256" key="3">
    <source>
        <dbReference type="ARBA" id="ARBA00022692"/>
    </source>
</evidence>
<evidence type="ECO:0000256" key="9">
    <source>
        <dbReference type="ARBA" id="ARBA00023157"/>
    </source>
</evidence>
<dbReference type="Pfam" id="PF07654">
    <property type="entry name" value="C1-set"/>
    <property type="match status" value="1"/>
</dbReference>
<dbReference type="InterPro" id="IPR014745">
    <property type="entry name" value="MHC_II_a/b_N"/>
</dbReference>
<keyword evidence="5" id="KW-0391">Immunity</keyword>
<keyword evidence="3 13" id="KW-0812">Transmembrane</keyword>
<dbReference type="EMBL" id="QBIY01013049">
    <property type="protein sequence ID" value="RXN12476.1"/>
    <property type="molecule type" value="Genomic_DNA"/>
</dbReference>
<keyword evidence="6 13" id="KW-1133">Transmembrane helix</keyword>
<evidence type="ECO:0000256" key="1">
    <source>
        <dbReference type="ARBA" id="ARBA00004479"/>
    </source>
</evidence>
<evidence type="ECO:0000313" key="15">
    <source>
        <dbReference type="EMBL" id="RXN12476.1"/>
    </source>
</evidence>
<evidence type="ECO:0000256" key="7">
    <source>
        <dbReference type="ARBA" id="ARBA00023130"/>
    </source>
</evidence>
<comment type="caution">
    <text evidence="15">The sequence shown here is derived from an EMBL/GenBank/DDBJ whole genome shotgun (WGS) entry which is preliminary data.</text>
</comment>
<sequence>MEGQSKEGFEGCWKTIFDSKRRTKTREKSTERVVHKETFLTGCSDTEKEYMNEFDAEELYHADFIRQKAVETLPDFADPICYESYYEGAVGEIETCKYNLNLMKKASHNPSEKIDPPLTSIYSKDVVDLDVENALICHVTGFFPPPVNVSWTKNNEIVTEGMSLSQYRLKSDGTFIIFSTLTITPAEGDIYSCTVYHKSIQGQPITKTWEVDVAVPSVGPAVFCGIGLFLGLLGVAAGTFFLIKANVIALI</sequence>
<dbReference type="InterPro" id="IPR050160">
    <property type="entry name" value="MHC/Immunoglobulin"/>
</dbReference>
<evidence type="ECO:0000256" key="11">
    <source>
        <dbReference type="ARBA" id="ARBA00023182"/>
    </source>
</evidence>
<keyword evidence="4" id="KW-0732">Signal</keyword>
<feature type="domain" description="Ig-like" evidence="14">
    <location>
        <begin position="116"/>
        <end position="206"/>
    </location>
</feature>
<dbReference type="InterPro" id="IPR001003">
    <property type="entry name" value="MHC_II_a_N"/>
</dbReference>
<dbReference type="SMART" id="SM00920">
    <property type="entry name" value="MHC_II_alpha"/>
    <property type="match status" value="1"/>
</dbReference>
<dbReference type="Pfam" id="PF00993">
    <property type="entry name" value="MHC_II_alpha"/>
    <property type="match status" value="1"/>
</dbReference>